<dbReference type="SUPFAM" id="SSF55729">
    <property type="entry name" value="Acyl-CoA N-acyltransferases (Nat)"/>
    <property type="match status" value="1"/>
</dbReference>
<keyword evidence="5" id="KW-1185">Reference proteome</keyword>
<dbReference type="Pfam" id="PF13302">
    <property type="entry name" value="Acetyltransf_3"/>
    <property type="match status" value="1"/>
</dbReference>
<keyword evidence="2" id="KW-0808">Transferase</keyword>
<evidence type="ECO:0000313" key="5">
    <source>
        <dbReference type="Proteomes" id="UP000087171"/>
    </source>
</evidence>
<proteinExistence type="inferred from homology"/>
<dbReference type="InterPro" id="IPR000182">
    <property type="entry name" value="GNAT_dom"/>
</dbReference>
<feature type="domain" description="N-acetyltransferase" evidence="4">
    <location>
        <begin position="39"/>
        <end position="188"/>
    </location>
</feature>
<dbReference type="OrthoDB" id="5043642at2759"/>
<organism evidence="5 6">
    <name type="scientific">Cicer arietinum</name>
    <name type="common">Chickpea</name>
    <name type="synonym">Garbanzo</name>
    <dbReference type="NCBI Taxonomy" id="3827"/>
    <lineage>
        <taxon>Eukaryota</taxon>
        <taxon>Viridiplantae</taxon>
        <taxon>Streptophyta</taxon>
        <taxon>Embryophyta</taxon>
        <taxon>Tracheophyta</taxon>
        <taxon>Spermatophyta</taxon>
        <taxon>Magnoliopsida</taxon>
        <taxon>eudicotyledons</taxon>
        <taxon>Gunneridae</taxon>
        <taxon>Pentapetalae</taxon>
        <taxon>rosids</taxon>
        <taxon>fabids</taxon>
        <taxon>Fabales</taxon>
        <taxon>Fabaceae</taxon>
        <taxon>Papilionoideae</taxon>
        <taxon>50 kb inversion clade</taxon>
        <taxon>NPAAA clade</taxon>
        <taxon>Hologalegina</taxon>
        <taxon>IRL clade</taxon>
        <taxon>Cicereae</taxon>
        <taxon>Cicer</taxon>
    </lineage>
</organism>
<dbReference type="eggNOG" id="KOG4135">
    <property type="taxonomic scope" value="Eukaryota"/>
</dbReference>
<dbReference type="Gene3D" id="3.40.630.30">
    <property type="match status" value="1"/>
</dbReference>
<evidence type="ECO:0000259" key="4">
    <source>
        <dbReference type="PROSITE" id="PS51186"/>
    </source>
</evidence>
<sequence length="204" mass="22626">MAAAAAGSKGSVSLEGKNVILVPYMEHHVPKYHQWMQNPTLLQATASEPLSLQQEYQMQLSWSLDSNKETFIILDKDLIVGTFSHGQPHPEAMVGDVNIFMNDTDNPQLAEIEIMIAEQMSRGKGLGKESVLIMMAFAIEKLGINIFQVKIGESNVESLSLFKKLGFVQTSHSNIFKEVTLELQITQPKSEEMLGLIGTVIKHT</sequence>
<dbReference type="InterPro" id="IPR016181">
    <property type="entry name" value="Acyl_CoA_acyltransferase"/>
</dbReference>
<dbReference type="GeneID" id="101498957"/>
<evidence type="ECO:0000313" key="6">
    <source>
        <dbReference type="RefSeq" id="XP_004502183.1"/>
    </source>
</evidence>
<dbReference type="InterPro" id="IPR039135">
    <property type="entry name" value="NAT9-like"/>
</dbReference>
<protein>
    <submittedName>
        <fullName evidence="6">N-acetyltransferase 9-like protein</fullName>
    </submittedName>
</protein>
<keyword evidence="3" id="KW-0012">Acyltransferase</keyword>
<dbReference type="AlphaFoldDB" id="A0A1S2YB12"/>
<dbReference type="RefSeq" id="XP_004502183.1">
    <property type="nucleotide sequence ID" value="XM_004502126.3"/>
</dbReference>
<dbReference type="PANTHER" id="PTHR13256">
    <property type="entry name" value="N-ACETYLTRANSFERASE 9"/>
    <property type="match status" value="1"/>
</dbReference>
<comment type="similarity">
    <text evidence="1">Belongs to the acetyltransferase family. GNAT subfamily.</text>
</comment>
<gene>
    <name evidence="6" type="primary">LOC101498957</name>
</gene>
<reference evidence="5" key="1">
    <citation type="journal article" date="2013" name="Nat. Biotechnol.">
        <title>Draft genome sequence of chickpea (Cicer arietinum) provides a resource for trait improvement.</title>
        <authorList>
            <person name="Varshney R.K."/>
            <person name="Song C."/>
            <person name="Saxena R.K."/>
            <person name="Azam S."/>
            <person name="Yu S."/>
            <person name="Sharpe A.G."/>
            <person name="Cannon S."/>
            <person name="Baek J."/>
            <person name="Rosen B.D."/>
            <person name="Tar'an B."/>
            <person name="Millan T."/>
            <person name="Zhang X."/>
            <person name="Ramsay L.D."/>
            <person name="Iwata A."/>
            <person name="Wang Y."/>
            <person name="Nelson W."/>
            <person name="Farmer A.D."/>
            <person name="Gaur P.M."/>
            <person name="Soderlund C."/>
            <person name="Penmetsa R.V."/>
            <person name="Xu C."/>
            <person name="Bharti A.K."/>
            <person name="He W."/>
            <person name="Winter P."/>
            <person name="Zhao S."/>
            <person name="Hane J.K."/>
            <person name="Carrasquilla-Garcia N."/>
            <person name="Condie J.A."/>
            <person name="Upadhyaya H.D."/>
            <person name="Luo M.C."/>
            <person name="Thudi M."/>
            <person name="Gowda C.L."/>
            <person name="Singh N.P."/>
            <person name="Lichtenzveig J."/>
            <person name="Gali K.K."/>
            <person name="Rubio J."/>
            <person name="Nadarajan N."/>
            <person name="Dolezel J."/>
            <person name="Bansal K.C."/>
            <person name="Xu X."/>
            <person name="Edwards D."/>
            <person name="Zhang G."/>
            <person name="Kahl G."/>
            <person name="Gil J."/>
            <person name="Singh K.B."/>
            <person name="Datta S.K."/>
            <person name="Jackson S.A."/>
            <person name="Wang J."/>
            <person name="Cook D.R."/>
        </authorList>
    </citation>
    <scope>NUCLEOTIDE SEQUENCE [LARGE SCALE GENOMIC DNA]</scope>
    <source>
        <strain evidence="5">cv. CDC Frontier</strain>
    </source>
</reference>
<accession>A0A1S2YB12</accession>
<evidence type="ECO:0000256" key="2">
    <source>
        <dbReference type="ARBA" id="ARBA00022679"/>
    </source>
</evidence>
<dbReference type="PaxDb" id="3827-XP_004502183.1"/>
<dbReference type="GO" id="GO:0008080">
    <property type="term" value="F:N-acetyltransferase activity"/>
    <property type="evidence" value="ECO:0007669"/>
    <property type="project" value="InterPro"/>
</dbReference>
<reference evidence="6" key="2">
    <citation type="submission" date="2025-08" db="UniProtKB">
        <authorList>
            <consortium name="RefSeq"/>
        </authorList>
    </citation>
    <scope>IDENTIFICATION</scope>
    <source>
        <tissue evidence="6">Etiolated seedlings</tissue>
    </source>
</reference>
<dbReference type="FunFam" id="3.40.630.30:FF:000083">
    <property type="entry name" value="Acyl-CoA N-acyltransferases (NAT) superfamily protein"/>
    <property type="match status" value="1"/>
</dbReference>
<dbReference type="PANTHER" id="PTHR13256:SF16">
    <property type="entry name" value="ALPHA_BETA-TUBULIN-N-ACETYLTRANSFERASE 9"/>
    <property type="match status" value="1"/>
</dbReference>
<dbReference type="PROSITE" id="PS51186">
    <property type="entry name" value="GNAT"/>
    <property type="match status" value="1"/>
</dbReference>
<evidence type="ECO:0000256" key="1">
    <source>
        <dbReference type="ARBA" id="ARBA00009342"/>
    </source>
</evidence>
<name>A0A1S2YB12_CICAR</name>
<dbReference type="KEGG" id="cam:101498957"/>
<dbReference type="STRING" id="3827.A0A1S2YB12"/>
<dbReference type="Proteomes" id="UP000087171">
    <property type="component" value="Chromosome Ca5"/>
</dbReference>
<evidence type="ECO:0000256" key="3">
    <source>
        <dbReference type="ARBA" id="ARBA00023315"/>
    </source>
</evidence>